<proteinExistence type="inferred from homology"/>
<keyword evidence="3" id="KW-0808">Transferase</keyword>
<dbReference type="SUPFAM" id="SSF53448">
    <property type="entry name" value="Nucleotide-diphospho-sugar transferases"/>
    <property type="match status" value="1"/>
</dbReference>
<dbReference type="Proteomes" id="UP001524587">
    <property type="component" value="Unassembled WGS sequence"/>
</dbReference>
<evidence type="ECO:0000256" key="2">
    <source>
        <dbReference type="ARBA" id="ARBA00022676"/>
    </source>
</evidence>
<dbReference type="Pfam" id="PF02709">
    <property type="entry name" value="Glyco_transf_7C"/>
    <property type="match status" value="1"/>
</dbReference>
<dbReference type="PANTHER" id="PTHR43179:SF12">
    <property type="entry name" value="GALACTOFURANOSYLTRANSFERASE GLFT2"/>
    <property type="match status" value="1"/>
</dbReference>
<evidence type="ECO:0000256" key="3">
    <source>
        <dbReference type="ARBA" id="ARBA00022679"/>
    </source>
</evidence>
<reference evidence="5 6" key="1">
    <citation type="submission" date="2022-06" db="EMBL/GenBank/DDBJ databases">
        <title>Endosaccharibacter gen. nov., sp. nov., endophytic bacteria isolated from sugarcane.</title>
        <authorList>
            <person name="Pitiwittayakul N."/>
            <person name="Yukphan P."/>
            <person name="Charoenyingcharoen P."/>
            <person name="Tanasupawat S."/>
        </authorList>
    </citation>
    <scope>NUCLEOTIDE SEQUENCE [LARGE SCALE GENOMIC DNA]</scope>
    <source>
        <strain evidence="5 6">KSS8</strain>
    </source>
</reference>
<accession>A0ABT1WCA6</accession>
<keyword evidence="2 5" id="KW-0328">Glycosyltransferase</keyword>
<evidence type="ECO:0000256" key="1">
    <source>
        <dbReference type="ARBA" id="ARBA00006739"/>
    </source>
</evidence>
<organism evidence="5 6">
    <name type="scientific">Endosaccharibacter trunci</name>
    <dbReference type="NCBI Taxonomy" id="2812733"/>
    <lineage>
        <taxon>Bacteria</taxon>
        <taxon>Pseudomonadati</taxon>
        <taxon>Pseudomonadota</taxon>
        <taxon>Alphaproteobacteria</taxon>
        <taxon>Acetobacterales</taxon>
        <taxon>Acetobacteraceae</taxon>
        <taxon>Endosaccharibacter</taxon>
    </lineage>
</organism>
<evidence type="ECO:0000259" key="4">
    <source>
        <dbReference type="Pfam" id="PF02709"/>
    </source>
</evidence>
<gene>
    <name evidence="5" type="ORF">NFI95_15000</name>
</gene>
<sequence>MGDVSVLTLARGRGGHLRKVMQGLAMQTVPPAEMIIAVMQPQPFADLPPMPFPVRQIPVPGEMLPLAGARNRVAREATGRNLVFLDIDCIPDPTLVADYRDGLAALDGLLMGEVLYLDDATSRGPLDFEHFATVAEKHSDRQGPPGQRLRICEDYRCFWSLTFAIRRDTFLATGGFDERYVGYGGEDTDFGKTLDQIGVPIAWLRGARSYHQHHPHHMPPVHHLESVVRNAELFEEKWGYRTMGHWLDAFARMGLIDNAPDRKLRILRPATEQDLSLTRQHGHQPYSNTASVIRKLQERATQAGAIQAGAAGGVALPAALVVAAGQVAETGLDA</sequence>
<dbReference type="Gene3D" id="3.90.550.10">
    <property type="entry name" value="Spore Coat Polysaccharide Biosynthesis Protein SpsA, Chain A"/>
    <property type="match status" value="1"/>
</dbReference>
<comment type="similarity">
    <text evidence="1">Belongs to the glycosyltransferase 2 family.</text>
</comment>
<evidence type="ECO:0000313" key="6">
    <source>
        <dbReference type="Proteomes" id="UP001524587"/>
    </source>
</evidence>
<comment type="caution">
    <text evidence="5">The sequence shown here is derived from an EMBL/GenBank/DDBJ whole genome shotgun (WGS) entry which is preliminary data.</text>
</comment>
<protein>
    <submittedName>
        <fullName evidence="5">Galactosyltransferase-related protein</fullName>
    </submittedName>
</protein>
<dbReference type="PANTHER" id="PTHR43179">
    <property type="entry name" value="RHAMNOSYLTRANSFERASE WBBL"/>
    <property type="match status" value="1"/>
</dbReference>
<dbReference type="GO" id="GO:0016757">
    <property type="term" value="F:glycosyltransferase activity"/>
    <property type="evidence" value="ECO:0007669"/>
    <property type="project" value="UniProtKB-KW"/>
</dbReference>
<dbReference type="EMBL" id="JAMSKV010000015">
    <property type="protein sequence ID" value="MCQ8279751.1"/>
    <property type="molecule type" value="Genomic_DNA"/>
</dbReference>
<dbReference type="RefSeq" id="WP_422865237.1">
    <property type="nucleotide sequence ID" value="NZ_JAMSKV010000015.1"/>
</dbReference>
<name>A0ABT1WCA6_9PROT</name>
<feature type="domain" description="Galactosyltransferase C-terminal" evidence="4">
    <location>
        <begin position="154"/>
        <end position="215"/>
    </location>
</feature>
<dbReference type="InterPro" id="IPR029044">
    <property type="entry name" value="Nucleotide-diphossugar_trans"/>
</dbReference>
<evidence type="ECO:0000313" key="5">
    <source>
        <dbReference type="EMBL" id="MCQ8279751.1"/>
    </source>
</evidence>
<dbReference type="InterPro" id="IPR027791">
    <property type="entry name" value="Galactosyl_T_C"/>
</dbReference>
<keyword evidence="6" id="KW-1185">Reference proteome</keyword>